<organism evidence="16 17">
    <name type="scientific">Chthoniobacter flavus Ellin428</name>
    <dbReference type="NCBI Taxonomy" id="497964"/>
    <lineage>
        <taxon>Bacteria</taxon>
        <taxon>Pseudomonadati</taxon>
        <taxon>Verrucomicrobiota</taxon>
        <taxon>Spartobacteria</taxon>
        <taxon>Chthoniobacterales</taxon>
        <taxon>Chthoniobacteraceae</taxon>
        <taxon>Chthoniobacter</taxon>
    </lineage>
</organism>
<dbReference type="FunFam" id="1.10.340.30:FF:000002">
    <property type="entry name" value="Adenine DNA glycosylase"/>
    <property type="match status" value="1"/>
</dbReference>
<sequence length="341" mass="38476">MAIKLRALAAKIQIENPKSLRQKLARWFRQHGRDLPWRRTHDPYAIMVSEFMLQQTQVVTVRDYYARWLERFPDFNALAAASEADVLHVWQGLGYYARARNLHRAAKQVADLHSGQLPNDLVAISALPGVGRYTAGAVATFAFDQATPIIDANIARVIARLLDLQEPIDTKRGSEILWLTAEELLPAKSGRVHNSALMELGALLCTPRAPQCPICPIREHCRTKSPESLPRKKPRPKTIALAENCAWIVNDGNLLLEQQTGSRWRGLWKLPVIGESHPRNKLLLAFDYPFTNHRVTLSVYASRVPMESRPNQQWVPLTSIDSIALAAPHRRAIKRLAASHK</sequence>
<dbReference type="SUPFAM" id="SSF48150">
    <property type="entry name" value="DNA-glycosylase"/>
    <property type="match status" value="1"/>
</dbReference>
<comment type="similarity">
    <text evidence="4">Belongs to the Nth/MutY family.</text>
</comment>
<feature type="domain" description="HhH-GPD" evidence="15">
    <location>
        <begin position="52"/>
        <end position="203"/>
    </location>
</feature>
<dbReference type="SUPFAM" id="SSF55811">
    <property type="entry name" value="Nudix"/>
    <property type="match status" value="1"/>
</dbReference>
<keyword evidence="7" id="KW-0004">4Fe-4S</keyword>
<evidence type="ECO:0000259" key="15">
    <source>
        <dbReference type="SMART" id="SM00478"/>
    </source>
</evidence>
<evidence type="ECO:0000256" key="11">
    <source>
        <dbReference type="ARBA" id="ARBA00023004"/>
    </source>
</evidence>
<dbReference type="AlphaFoldDB" id="B4D777"/>
<keyword evidence="10" id="KW-0378">Hydrolase</keyword>
<dbReference type="InterPro" id="IPR011257">
    <property type="entry name" value="DNA_glycosylase"/>
</dbReference>
<dbReference type="EC" id="3.2.2.31" evidence="5"/>
<dbReference type="InterPro" id="IPR044298">
    <property type="entry name" value="MIG/MutY"/>
</dbReference>
<evidence type="ECO:0000313" key="16">
    <source>
        <dbReference type="EMBL" id="EDY17728.1"/>
    </source>
</evidence>
<dbReference type="InterPro" id="IPR023170">
    <property type="entry name" value="HhH_base_excis_C"/>
</dbReference>
<comment type="catalytic activity">
    <reaction evidence="1">
        <text>Hydrolyzes free adenine bases from 7,8-dihydro-8-oxoguanine:adenine mismatched double-stranded DNA, leaving an apurinic site.</text>
        <dbReference type="EC" id="3.2.2.31"/>
    </reaction>
</comment>
<keyword evidence="8" id="KW-0479">Metal-binding</keyword>
<dbReference type="STRING" id="497964.CfE428DRAFT_4767"/>
<dbReference type="InterPro" id="IPR015797">
    <property type="entry name" value="NUDIX_hydrolase-like_dom_sf"/>
</dbReference>
<comment type="function">
    <text evidence="3">Adenine glycosylase active on G-A mispairs. MutY also corrects error-prone DNA synthesis past GO lesions which are due to the oxidatively damaged form of guanine: 7,8-dihydro-8-oxoguanine (8-oxo-dGTP).</text>
</comment>
<keyword evidence="14" id="KW-0326">Glycosidase</keyword>
<dbReference type="Proteomes" id="UP000005824">
    <property type="component" value="Unassembled WGS sequence"/>
</dbReference>
<evidence type="ECO:0000256" key="12">
    <source>
        <dbReference type="ARBA" id="ARBA00023014"/>
    </source>
</evidence>
<dbReference type="CDD" id="cd00056">
    <property type="entry name" value="ENDO3c"/>
    <property type="match status" value="1"/>
</dbReference>
<dbReference type="GO" id="GO:0046872">
    <property type="term" value="F:metal ion binding"/>
    <property type="evidence" value="ECO:0007669"/>
    <property type="project" value="UniProtKB-KW"/>
</dbReference>
<comment type="cofactor">
    <cofactor evidence="2">
        <name>[4Fe-4S] cluster</name>
        <dbReference type="ChEBI" id="CHEBI:49883"/>
    </cofactor>
</comment>
<protein>
    <recommendedName>
        <fullName evidence="6">Adenine DNA glycosylase</fullName>
        <ecNumber evidence="5">3.2.2.31</ecNumber>
    </recommendedName>
</protein>
<dbReference type="InParanoid" id="B4D777"/>
<name>B4D777_9BACT</name>
<comment type="caution">
    <text evidence="16">The sequence shown here is derived from an EMBL/GenBank/DDBJ whole genome shotgun (WGS) entry which is preliminary data.</text>
</comment>
<dbReference type="GO" id="GO:0051539">
    <property type="term" value="F:4 iron, 4 sulfur cluster binding"/>
    <property type="evidence" value="ECO:0007669"/>
    <property type="project" value="UniProtKB-KW"/>
</dbReference>
<evidence type="ECO:0000256" key="9">
    <source>
        <dbReference type="ARBA" id="ARBA00022763"/>
    </source>
</evidence>
<keyword evidence="13" id="KW-0234">DNA repair</keyword>
<evidence type="ECO:0000256" key="10">
    <source>
        <dbReference type="ARBA" id="ARBA00022801"/>
    </source>
</evidence>
<keyword evidence="11" id="KW-0408">Iron</keyword>
<dbReference type="InterPro" id="IPR005760">
    <property type="entry name" value="A/G_AdeGlyc_MutY"/>
</dbReference>
<evidence type="ECO:0000256" key="7">
    <source>
        <dbReference type="ARBA" id="ARBA00022485"/>
    </source>
</evidence>
<gene>
    <name evidence="16" type="ORF">CfE428DRAFT_4767</name>
</gene>
<reference evidence="16 17" key="1">
    <citation type="journal article" date="2011" name="J. Bacteriol.">
        <title>Genome sequence of Chthoniobacter flavus Ellin428, an aerobic heterotrophic soil bacterium.</title>
        <authorList>
            <person name="Kant R."/>
            <person name="van Passel M.W."/>
            <person name="Palva A."/>
            <person name="Lucas S."/>
            <person name="Lapidus A."/>
            <person name="Glavina Del Rio T."/>
            <person name="Dalin E."/>
            <person name="Tice H."/>
            <person name="Bruce D."/>
            <person name="Goodwin L."/>
            <person name="Pitluck S."/>
            <person name="Larimer F.W."/>
            <person name="Land M.L."/>
            <person name="Hauser L."/>
            <person name="Sangwan P."/>
            <person name="de Vos W.M."/>
            <person name="Janssen P.H."/>
            <person name="Smidt H."/>
        </authorList>
    </citation>
    <scope>NUCLEOTIDE SEQUENCE [LARGE SCALE GENOMIC DNA]</scope>
    <source>
        <strain evidence="16 17">Ellin428</strain>
    </source>
</reference>
<dbReference type="EMBL" id="ABVL01000017">
    <property type="protein sequence ID" value="EDY17728.1"/>
    <property type="molecule type" value="Genomic_DNA"/>
</dbReference>
<dbReference type="GO" id="GO:0006298">
    <property type="term" value="P:mismatch repair"/>
    <property type="evidence" value="ECO:0007669"/>
    <property type="project" value="TreeGrafter"/>
</dbReference>
<dbReference type="GO" id="GO:0034039">
    <property type="term" value="F:8-oxo-7,8-dihydroguanine DNA N-glycosylase activity"/>
    <property type="evidence" value="ECO:0007669"/>
    <property type="project" value="TreeGrafter"/>
</dbReference>
<dbReference type="eggNOG" id="COG1194">
    <property type="taxonomic scope" value="Bacteria"/>
</dbReference>
<evidence type="ECO:0000256" key="2">
    <source>
        <dbReference type="ARBA" id="ARBA00001966"/>
    </source>
</evidence>
<evidence type="ECO:0000256" key="8">
    <source>
        <dbReference type="ARBA" id="ARBA00022723"/>
    </source>
</evidence>
<dbReference type="PANTHER" id="PTHR42944:SF1">
    <property type="entry name" value="ADENINE DNA GLYCOSYLASE"/>
    <property type="match status" value="1"/>
</dbReference>
<evidence type="ECO:0000313" key="17">
    <source>
        <dbReference type="Proteomes" id="UP000005824"/>
    </source>
</evidence>
<dbReference type="InterPro" id="IPR004036">
    <property type="entry name" value="Endonuclease-III-like_CS2"/>
</dbReference>
<dbReference type="NCBIfam" id="TIGR01084">
    <property type="entry name" value="mutY"/>
    <property type="match status" value="1"/>
</dbReference>
<evidence type="ECO:0000256" key="3">
    <source>
        <dbReference type="ARBA" id="ARBA00002933"/>
    </source>
</evidence>
<evidence type="ECO:0000256" key="13">
    <source>
        <dbReference type="ARBA" id="ARBA00023204"/>
    </source>
</evidence>
<proteinExistence type="inferred from homology"/>
<dbReference type="InterPro" id="IPR003265">
    <property type="entry name" value="HhH-GPD_domain"/>
</dbReference>
<dbReference type="Gene3D" id="1.10.340.30">
    <property type="entry name" value="Hypothetical protein, domain 2"/>
    <property type="match status" value="1"/>
</dbReference>
<dbReference type="GO" id="GO:0032357">
    <property type="term" value="F:oxidized purine DNA binding"/>
    <property type="evidence" value="ECO:0007669"/>
    <property type="project" value="TreeGrafter"/>
</dbReference>
<evidence type="ECO:0000256" key="14">
    <source>
        <dbReference type="ARBA" id="ARBA00023295"/>
    </source>
</evidence>
<dbReference type="PROSITE" id="PS01155">
    <property type="entry name" value="ENDONUCLEASE_III_2"/>
    <property type="match status" value="1"/>
</dbReference>
<keyword evidence="17" id="KW-1185">Reference proteome</keyword>
<dbReference type="FunCoup" id="B4D777">
    <property type="interactions" value="382"/>
</dbReference>
<keyword evidence="9" id="KW-0227">DNA damage</keyword>
<evidence type="ECO:0000256" key="5">
    <source>
        <dbReference type="ARBA" id="ARBA00012045"/>
    </source>
</evidence>
<dbReference type="GO" id="GO:0006284">
    <property type="term" value="P:base-excision repair"/>
    <property type="evidence" value="ECO:0007669"/>
    <property type="project" value="InterPro"/>
</dbReference>
<dbReference type="GO" id="GO:0000701">
    <property type="term" value="F:purine-specific mismatch base pair DNA N-glycosylase activity"/>
    <property type="evidence" value="ECO:0007669"/>
    <property type="project" value="UniProtKB-EC"/>
</dbReference>
<dbReference type="GO" id="GO:0035485">
    <property type="term" value="F:adenine/guanine mispair binding"/>
    <property type="evidence" value="ECO:0007669"/>
    <property type="project" value="TreeGrafter"/>
</dbReference>
<evidence type="ECO:0000256" key="1">
    <source>
        <dbReference type="ARBA" id="ARBA00000843"/>
    </source>
</evidence>
<dbReference type="Pfam" id="PF00730">
    <property type="entry name" value="HhH-GPD"/>
    <property type="match status" value="1"/>
</dbReference>
<evidence type="ECO:0000256" key="6">
    <source>
        <dbReference type="ARBA" id="ARBA00022023"/>
    </source>
</evidence>
<evidence type="ECO:0000256" key="4">
    <source>
        <dbReference type="ARBA" id="ARBA00008343"/>
    </source>
</evidence>
<accession>B4D777</accession>
<keyword evidence="12" id="KW-0411">Iron-sulfur</keyword>
<dbReference type="Gene3D" id="1.10.1670.10">
    <property type="entry name" value="Helix-hairpin-Helix base-excision DNA repair enzymes (C-terminal)"/>
    <property type="match status" value="1"/>
</dbReference>
<dbReference type="PANTHER" id="PTHR42944">
    <property type="entry name" value="ADENINE DNA GLYCOSYLASE"/>
    <property type="match status" value="1"/>
</dbReference>
<dbReference type="SMART" id="SM00478">
    <property type="entry name" value="ENDO3c"/>
    <property type="match status" value="1"/>
</dbReference>